<reference evidence="7" key="1">
    <citation type="submission" date="2018-11" db="EMBL/GenBank/DDBJ databases">
        <title>Genome sequencing of a novel mesophilic and cellulolytic organism within the genus Hungateiclostridium.</title>
        <authorList>
            <person name="Rettenmaier R."/>
            <person name="Liebl W."/>
            <person name="Zverlov V."/>
        </authorList>
    </citation>
    <scope>NUCLEOTIDE SEQUENCE [LARGE SCALE GENOMIC DNA]</scope>
    <source>
        <strain evidence="7">N2K1</strain>
    </source>
</reference>
<dbReference type="Pfam" id="PF08706">
    <property type="entry name" value="D5_N"/>
    <property type="match status" value="1"/>
</dbReference>
<dbReference type="Pfam" id="PF03288">
    <property type="entry name" value="Pox_D5"/>
    <property type="match status" value="1"/>
</dbReference>
<dbReference type="InterPro" id="IPR054468">
    <property type="entry name" value="NrSPol-like_HBD"/>
</dbReference>
<organism evidence="6 7">
    <name type="scientific">Acetivibrio mesophilus</name>
    <dbReference type="NCBI Taxonomy" id="2487273"/>
    <lineage>
        <taxon>Bacteria</taxon>
        <taxon>Bacillati</taxon>
        <taxon>Bacillota</taxon>
        <taxon>Clostridia</taxon>
        <taxon>Eubacteriales</taxon>
        <taxon>Oscillospiraceae</taxon>
        <taxon>Acetivibrio</taxon>
    </lineage>
</organism>
<dbReference type="InterPro" id="IPR004968">
    <property type="entry name" value="DNA_primase/NTPase_C"/>
</dbReference>
<dbReference type="AlphaFoldDB" id="A0A4Q0I0J5"/>
<dbReference type="Proteomes" id="UP000289166">
    <property type="component" value="Unassembled WGS sequence"/>
</dbReference>
<evidence type="ECO:0000259" key="5">
    <source>
        <dbReference type="PROSITE" id="PS51206"/>
    </source>
</evidence>
<keyword evidence="4" id="KW-0067">ATP-binding</keyword>
<dbReference type="InterPro" id="IPR014015">
    <property type="entry name" value="Helicase_SF3_DNA-vir"/>
</dbReference>
<dbReference type="Pfam" id="PF22763">
    <property type="entry name" value="NrS1-1_pol-like_HBD"/>
    <property type="match status" value="1"/>
</dbReference>
<keyword evidence="3" id="KW-0347">Helicase</keyword>
<dbReference type="GO" id="GO:0004386">
    <property type="term" value="F:helicase activity"/>
    <property type="evidence" value="ECO:0007669"/>
    <property type="project" value="UniProtKB-KW"/>
</dbReference>
<dbReference type="Pfam" id="PF19263">
    <property type="entry name" value="DUF5906"/>
    <property type="match status" value="1"/>
</dbReference>
<evidence type="ECO:0000256" key="1">
    <source>
        <dbReference type="ARBA" id="ARBA00022741"/>
    </source>
</evidence>
<evidence type="ECO:0000256" key="4">
    <source>
        <dbReference type="ARBA" id="ARBA00022840"/>
    </source>
</evidence>
<dbReference type="OrthoDB" id="9763644at2"/>
<evidence type="ECO:0000313" key="7">
    <source>
        <dbReference type="Proteomes" id="UP000289166"/>
    </source>
</evidence>
<dbReference type="InterPro" id="IPR006500">
    <property type="entry name" value="Helicase_put_C_phage/plasmid"/>
</dbReference>
<dbReference type="GO" id="GO:0005524">
    <property type="term" value="F:ATP binding"/>
    <property type="evidence" value="ECO:0007669"/>
    <property type="project" value="UniProtKB-KW"/>
</dbReference>
<dbReference type="SMART" id="SM00885">
    <property type="entry name" value="D5_N"/>
    <property type="match status" value="1"/>
</dbReference>
<evidence type="ECO:0000256" key="2">
    <source>
        <dbReference type="ARBA" id="ARBA00022801"/>
    </source>
</evidence>
<dbReference type="PROSITE" id="PS51206">
    <property type="entry name" value="SF3_HELICASE_1"/>
    <property type="match status" value="1"/>
</dbReference>
<dbReference type="SUPFAM" id="SSF52540">
    <property type="entry name" value="P-loop containing nucleoside triphosphate hydrolases"/>
    <property type="match status" value="1"/>
</dbReference>
<proteinExistence type="predicted"/>
<feature type="domain" description="SF3 helicase" evidence="5">
    <location>
        <begin position="456"/>
        <end position="617"/>
    </location>
</feature>
<sequence length="749" mass="84790">MNQYENIPEELKQLPQWVCHRNKIPFNPITGAPAKAGRPDTWARFEDVVKACENGSYEGIGFEFNNNGIVGIDLDKVIAEDGTVSTEAAEIVAMLGSYTEYSPSGKGLHIFVKGDIPVDGRKKGFIEMYKAKRYFTMTGNVYGALNPINERTEQVKQIFNKYFSDSKSKNFVVNIVNNNAATEPNKDYLSIGLAKDAVFRALWNGEYQSEKCTSESEADLALMGKLLYWCSGNIDAAIEAFIKSPYVAGKDDKHTTKLERSDYLQRTAVKAMQGLTSTAAGDDEQYCKQQEFTLDDMGNARRLVAMCGNSIRFSYIKNNWYCWDGKVWLEDETGAINRLADNTVEAMYTEAIKLTDQDKRDKLLKHAAKTRSIAGRKAMIEGAKHLEGIPVIPADFDKDVWLLNLQNGVLDLKSDKLYPHNPDYMITQISNASYNPSAKCPRWLDYLDKVTDGNADLMKYMQKAVGYSLTGNTGEECLFILYGTGRNGKGTFAETLIHLLGSYAKTAQVDSLMLKNVSGSGANPDIARLKGARVVNAAEPQKNSRLNESLIKQLTGGDMVTARFLYGKEFEYRPEFKLWINTNYKPQISGNDEGIWSRVKLLPFTVYFPPEKRDPHLKDFLREKEIDGILNWALEGLKLWQKEGLEMPETMKLATTDYRCEMDIMQKFLDDCTKPKNNSSVGALDLYKVYTHWCSENGEYVLSNTKFGRDMNRYLNKRNCRTGVVYLNIELTKPYENAKQDFEEIDFLK</sequence>
<dbReference type="InterPro" id="IPR051620">
    <property type="entry name" value="ORF904-like_C"/>
</dbReference>
<dbReference type="InterPro" id="IPR027417">
    <property type="entry name" value="P-loop_NTPase"/>
</dbReference>
<dbReference type="InterPro" id="IPR045455">
    <property type="entry name" value="NrS-1_pol-like_helicase"/>
</dbReference>
<keyword evidence="2" id="KW-0378">Hydrolase</keyword>
<dbReference type="GO" id="GO:0016787">
    <property type="term" value="F:hydrolase activity"/>
    <property type="evidence" value="ECO:0007669"/>
    <property type="project" value="UniProtKB-KW"/>
</dbReference>
<keyword evidence="1" id="KW-0547">Nucleotide-binding</keyword>
<dbReference type="EMBL" id="RLII01000059">
    <property type="protein sequence ID" value="RXE57561.1"/>
    <property type="molecule type" value="Genomic_DNA"/>
</dbReference>
<dbReference type="NCBIfam" id="TIGR01613">
    <property type="entry name" value="primase_Cterm"/>
    <property type="match status" value="1"/>
</dbReference>
<protein>
    <recommendedName>
        <fullName evidence="5">SF3 helicase domain-containing protein</fullName>
    </recommendedName>
</protein>
<dbReference type="RefSeq" id="WP_128706562.1">
    <property type="nucleotide sequence ID" value="NZ_RLII01000059.1"/>
</dbReference>
<accession>A0A4Q0I0J5</accession>
<gene>
    <name evidence="6" type="ORF">EFD62_17055</name>
</gene>
<evidence type="ECO:0000256" key="3">
    <source>
        <dbReference type="ARBA" id="ARBA00022806"/>
    </source>
</evidence>
<dbReference type="InterPro" id="IPR014818">
    <property type="entry name" value="Phage/plasmid_primase_P4_C"/>
</dbReference>
<comment type="caution">
    <text evidence="6">The sequence shown here is derived from an EMBL/GenBank/DDBJ whole genome shotgun (WGS) entry which is preliminary data.</text>
</comment>
<dbReference type="Gene3D" id="3.40.50.300">
    <property type="entry name" value="P-loop containing nucleotide triphosphate hydrolases"/>
    <property type="match status" value="1"/>
</dbReference>
<name>A0A4Q0I0J5_9FIRM</name>
<keyword evidence="7" id="KW-1185">Reference proteome</keyword>
<dbReference type="PANTHER" id="PTHR35372">
    <property type="entry name" value="ATP BINDING PROTEIN-RELATED"/>
    <property type="match status" value="1"/>
</dbReference>
<evidence type="ECO:0000313" key="6">
    <source>
        <dbReference type="EMBL" id="RXE57561.1"/>
    </source>
</evidence>
<dbReference type="PANTHER" id="PTHR35372:SF2">
    <property type="entry name" value="SF3 HELICASE DOMAIN-CONTAINING PROTEIN"/>
    <property type="match status" value="1"/>
</dbReference>